<sequence length="91" mass="10104">MTFVEAIASMILSDDKNIISLKAAYNAAFSFYGIKFLSLGDDKNFIPFPILTRTLSLSRQIAASGIRRMTVIVPTCLLIALTGTRIDRQLY</sequence>
<keyword evidence="2" id="KW-1185">Reference proteome</keyword>
<dbReference type="Proteomes" id="UP001527882">
    <property type="component" value="Unassembled WGS sequence"/>
</dbReference>
<name>A0ABT4QES7_9BACL</name>
<reference evidence="1 2" key="1">
    <citation type="submission" date="2022-12" db="EMBL/GenBank/DDBJ databases">
        <title>Draft genome sequence of Paenibacillus sp. dW9.</title>
        <authorList>
            <person name="Choi E.-W."/>
            <person name="Kim D.-U."/>
        </authorList>
    </citation>
    <scope>NUCLEOTIDE SEQUENCE [LARGE SCALE GENOMIC DNA]</scope>
    <source>
        <strain evidence="2">dW9</strain>
    </source>
</reference>
<dbReference type="EMBL" id="JAQAGZ010000017">
    <property type="protein sequence ID" value="MCZ8515378.1"/>
    <property type="molecule type" value="Genomic_DNA"/>
</dbReference>
<protein>
    <submittedName>
        <fullName evidence="1">Uncharacterized protein</fullName>
    </submittedName>
</protein>
<comment type="caution">
    <text evidence="1">The sequence shown here is derived from an EMBL/GenBank/DDBJ whole genome shotgun (WGS) entry which is preliminary data.</text>
</comment>
<accession>A0ABT4QES7</accession>
<gene>
    <name evidence="1" type="ORF">O9H85_23795</name>
</gene>
<evidence type="ECO:0000313" key="1">
    <source>
        <dbReference type="EMBL" id="MCZ8515378.1"/>
    </source>
</evidence>
<evidence type="ECO:0000313" key="2">
    <source>
        <dbReference type="Proteomes" id="UP001527882"/>
    </source>
</evidence>
<proteinExistence type="predicted"/>
<dbReference type="RefSeq" id="WP_269883908.1">
    <property type="nucleotide sequence ID" value="NZ_JAQAGZ010000017.1"/>
</dbReference>
<organism evidence="1 2">
    <name type="scientific">Paenibacillus gyeongsangnamensis</name>
    <dbReference type="NCBI Taxonomy" id="3388067"/>
    <lineage>
        <taxon>Bacteria</taxon>
        <taxon>Bacillati</taxon>
        <taxon>Bacillota</taxon>
        <taxon>Bacilli</taxon>
        <taxon>Bacillales</taxon>
        <taxon>Paenibacillaceae</taxon>
        <taxon>Paenibacillus</taxon>
    </lineage>
</organism>